<keyword evidence="2" id="KW-0489">Methyltransferase</keyword>
<accession>A0A4R2JM33</accession>
<dbReference type="GO" id="GO:0032259">
    <property type="term" value="P:methylation"/>
    <property type="evidence" value="ECO:0007669"/>
    <property type="project" value="UniProtKB-KW"/>
</dbReference>
<proteinExistence type="predicted"/>
<dbReference type="CDD" id="cd02440">
    <property type="entry name" value="AdoMet_MTases"/>
    <property type="match status" value="1"/>
</dbReference>
<evidence type="ECO:0000313" key="3">
    <source>
        <dbReference type="Proteomes" id="UP000295680"/>
    </source>
</evidence>
<dbReference type="EMBL" id="SLWS01000003">
    <property type="protein sequence ID" value="TCO61153.1"/>
    <property type="molecule type" value="Genomic_DNA"/>
</dbReference>
<protein>
    <submittedName>
        <fullName evidence="2">Methyltransferase family protein</fullName>
    </submittedName>
</protein>
<dbReference type="InterPro" id="IPR029063">
    <property type="entry name" value="SAM-dependent_MTases_sf"/>
</dbReference>
<sequence length="194" mass="21225">MYDRIAGRVLDIGVGAARFSLPLQRTGVDVVGLDVSPGAVDVCLRRTLRSAVLGGIDSLGGSERFDSFLLLGKNLGLLESREQGPRLLTRLAEIANPGARIVGTCVDPYLLEGDHHKHYLAANRDSGRMSGQMRLRLRYQQMATEWFDYLFLSSTELEEMVHGTGWSVTDLTREGSGYAIVARRMDVTAKAGSP</sequence>
<evidence type="ECO:0000259" key="1">
    <source>
        <dbReference type="Pfam" id="PF08241"/>
    </source>
</evidence>
<comment type="caution">
    <text evidence="2">The sequence shown here is derived from an EMBL/GenBank/DDBJ whole genome shotgun (WGS) entry which is preliminary data.</text>
</comment>
<evidence type="ECO:0000313" key="2">
    <source>
        <dbReference type="EMBL" id="TCO61153.1"/>
    </source>
</evidence>
<feature type="domain" description="Methyltransferase type 11" evidence="1">
    <location>
        <begin position="10"/>
        <end position="69"/>
    </location>
</feature>
<keyword evidence="3" id="KW-1185">Reference proteome</keyword>
<dbReference type="InterPro" id="IPR013216">
    <property type="entry name" value="Methyltransf_11"/>
</dbReference>
<keyword evidence="2" id="KW-0808">Transferase</keyword>
<dbReference type="Gene3D" id="3.40.50.150">
    <property type="entry name" value="Vaccinia Virus protein VP39"/>
    <property type="match status" value="1"/>
</dbReference>
<organism evidence="2 3">
    <name type="scientific">Actinocrispum wychmicini</name>
    <dbReference type="NCBI Taxonomy" id="1213861"/>
    <lineage>
        <taxon>Bacteria</taxon>
        <taxon>Bacillati</taxon>
        <taxon>Actinomycetota</taxon>
        <taxon>Actinomycetes</taxon>
        <taxon>Pseudonocardiales</taxon>
        <taxon>Pseudonocardiaceae</taxon>
        <taxon>Actinocrispum</taxon>
    </lineage>
</organism>
<dbReference type="AlphaFoldDB" id="A0A4R2JM33"/>
<dbReference type="SUPFAM" id="SSF53335">
    <property type="entry name" value="S-adenosyl-L-methionine-dependent methyltransferases"/>
    <property type="match status" value="1"/>
</dbReference>
<reference evidence="2 3" key="1">
    <citation type="submission" date="2019-03" db="EMBL/GenBank/DDBJ databases">
        <title>Genomic Encyclopedia of Type Strains, Phase IV (KMG-IV): sequencing the most valuable type-strain genomes for metagenomic binning, comparative biology and taxonomic classification.</title>
        <authorList>
            <person name="Goeker M."/>
        </authorList>
    </citation>
    <scope>NUCLEOTIDE SEQUENCE [LARGE SCALE GENOMIC DNA]</scope>
    <source>
        <strain evidence="2 3">DSM 45934</strain>
    </source>
</reference>
<dbReference type="Pfam" id="PF08241">
    <property type="entry name" value="Methyltransf_11"/>
    <property type="match status" value="1"/>
</dbReference>
<dbReference type="RefSeq" id="WP_207926104.1">
    <property type="nucleotide sequence ID" value="NZ_SLWS01000003.1"/>
</dbReference>
<gene>
    <name evidence="2" type="ORF">EV192_103737</name>
</gene>
<name>A0A4R2JM33_9PSEU</name>
<dbReference type="GO" id="GO:0008757">
    <property type="term" value="F:S-adenosylmethionine-dependent methyltransferase activity"/>
    <property type="evidence" value="ECO:0007669"/>
    <property type="project" value="InterPro"/>
</dbReference>
<dbReference type="Proteomes" id="UP000295680">
    <property type="component" value="Unassembled WGS sequence"/>
</dbReference>